<proteinExistence type="predicted"/>
<evidence type="ECO:0000313" key="1">
    <source>
        <dbReference type="EMBL" id="PVE42910.1"/>
    </source>
</evidence>
<dbReference type="EMBL" id="LFYT02000009">
    <property type="protein sequence ID" value="PVE42910.1"/>
    <property type="molecule type" value="Genomic_DNA"/>
</dbReference>
<accession>A0A2T7UDX1</accession>
<dbReference type="STRING" id="1293045.H663_00980"/>
<dbReference type="GO" id="GO:0003677">
    <property type="term" value="F:DNA binding"/>
    <property type="evidence" value="ECO:0007669"/>
    <property type="project" value="InterPro"/>
</dbReference>
<evidence type="ECO:0000313" key="2">
    <source>
        <dbReference type="Proteomes" id="UP000037507"/>
    </source>
</evidence>
<dbReference type="SUPFAM" id="SSF47413">
    <property type="entry name" value="lambda repressor-like DNA-binding domains"/>
    <property type="match status" value="1"/>
</dbReference>
<dbReference type="NCBIfam" id="TIGR02684">
    <property type="entry name" value="dnstrm_HI1420"/>
    <property type="match status" value="1"/>
</dbReference>
<dbReference type="InterPro" id="IPR014057">
    <property type="entry name" value="HI1420"/>
</dbReference>
<dbReference type="PANTHER" id="PTHR40275:SF1">
    <property type="entry name" value="SSL7038 PROTEIN"/>
    <property type="match status" value="1"/>
</dbReference>
<dbReference type="AlphaFoldDB" id="A0A2T7UDX1"/>
<reference evidence="1" key="1">
    <citation type="submission" date="2017-04" db="EMBL/GenBank/DDBJ databases">
        <title>Unexpected and diverse lifestyles within the genus Limnohabitans.</title>
        <authorList>
            <person name="Kasalicky V."/>
            <person name="Mehrshad M."/>
            <person name="Andrei S.-A."/>
            <person name="Salcher M."/>
            <person name="Kratochvilova H."/>
            <person name="Simek K."/>
            <person name="Ghai R."/>
        </authorList>
    </citation>
    <scope>NUCLEOTIDE SEQUENCE [LARGE SCALE GENOMIC DNA]</scope>
    <source>
        <strain evidence="1">II-D5</strain>
    </source>
</reference>
<sequence>MSKTTEFDPASYLDSEEVIAEYLNLALASGDTDLLLAAIGDVAKARGMAQIARDTGLGRESLYKALSAGAKPRFDTVFKVLQALGVQMQAHPVPQQP</sequence>
<keyword evidence="2" id="KW-1185">Reference proteome</keyword>
<dbReference type="Proteomes" id="UP000037507">
    <property type="component" value="Unassembled WGS sequence"/>
</dbReference>
<gene>
    <name evidence="1" type="ORF">H663_009165</name>
</gene>
<comment type="caution">
    <text evidence="1">The sequence shown here is derived from an EMBL/GenBank/DDBJ whole genome shotgun (WGS) entry which is preliminary data.</text>
</comment>
<dbReference type="Pfam" id="PF21716">
    <property type="entry name" value="dnstrm_HI1420"/>
    <property type="match status" value="1"/>
</dbReference>
<dbReference type="PANTHER" id="PTHR40275">
    <property type="entry name" value="SSL7038 PROTEIN"/>
    <property type="match status" value="1"/>
</dbReference>
<organism evidence="1 2">
    <name type="scientific">Limnohabitans planktonicus II-D5</name>
    <dbReference type="NCBI Taxonomy" id="1293045"/>
    <lineage>
        <taxon>Bacteria</taxon>
        <taxon>Pseudomonadati</taxon>
        <taxon>Pseudomonadota</taxon>
        <taxon>Betaproteobacteria</taxon>
        <taxon>Burkholderiales</taxon>
        <taxon>Comamonadaceae</taxon>
        <taxon>Limnohabitans</taxon>
    </lineage>
</organism>
<dbReference type="InterPro" id="IPR010982">
    <property type="entry name" value="Lambda_DNA-bd_dom_sf"/>
</dbReference>
<name>A0A2T7UDX1_9BURK</name>
<protein>
    <submittedName>
        <fullName evidence="1">Transcriptional regulator</fullName>
    </submittedName>
</protein>